<dbReference type="Gene3D" id="1.10.238.10">
    <property type="entry name" value="EF-hand"/>
    <property type="match status" value="1"/>
</dbReference>
<dbReference type="SUPFAM" id="SSF47473">
    <property type="entry name" value="EF-hand"/>
    <property type="match status" value="1"/>
</dbReference>
<dbReference type="GeneID" id="132803143"/>
<evidence type="ECO:0000256" key="5">
    <source>
        <dbReference type="ARBA" id="ARBA00023136"/>
    </source>
</evidence>
<accession>A0ABM4A3S4</accession>
<dbReference type="SUPFAM" id="SSF52540">
    <property type="entry name" value="P-loop containing nucleoside triphosphate hydrolases"/>
    <property type="match status" value="1"/>
</dbReference>
<evidence type="ECO:0000313" key="7">
    <source>
        <dbReference type="Proteomes" id="UP001652623"/>
    </source>
</evidence>
<dbReference type="InterPro" id="IPR052266">
    <property type="entry name" value="Miro-EF-hand_domain"/>
</dbReference>
<keyword evidence="4" id="KW-0106">Calcium</keyword>
<dbReference type="PANTHER" id="PTHR46819:SF1">
    <property type="entry name" value="EF-HAND CALCIUM-BINDING DOMAIN-CONTAINING PROTEIN 7"/>
    <property type="match status" value="1"/>
</dbReference>
<keyword evidence="5" id="KW-0472">Membrane</keyword>
<name>A0ABM4A3S4_ZIZJJ</name>
<dbReference type="Proteomes" id="UP001652623">
    <property type="component" value="Chromosome 3"/>
</dbReference>
<dbReference type="Pfam" id="PF08355">
    <property type="entry name" value="EF_assoc_1"/>
    <property type="match status" value="1"/>
</dbReference>
<evidence type="ECO:0000256" key="3">
    <source>
        <dbReference type="ARBA" id="ARBA00022737"/>
    </source>
</evidence>
<evidence type="ECO:0000313" key="8">
    <source>
        <dbReference type="RefSeq" id="XP_060671381.1"/>
    </source>
</evidence>
<comment type="subcellular location">
    <subcellularLocation>
        <location evidence="1">Membrane</location>
    </subcellularLocation>
</comment>
<dbReference type="PANTHER" id="PTHR46819">
    <property type="entry name" value="EF-HAND CALCIUM-BINDING DOMAIN-CONTAINING PROTEIN 7"/>
    <property type="match status" value="1"/>
</dbReference>
<dbReference type="InterPro" id="IPR013566">
    <property type="entry name" value="EF_hand_assoc_1"/>
</dbReference>
<reference evidence="8" key="1">
    <citation type="submission" date="2025-08" db="UniProtKB">
        <authorList>
            <consortium name="RefSeq"/>
        </authorList>
    </citation>
    <scope>IDENTIFICATION</scope>
    <source>
        <tissue evidence="8">Seedling</tissue>
    </source>
</reference>
<keyword evidence="2" id="KW-0479">Metal-binding</keyword>
<dbReference type="RefSeq" id="XP_060671381.1">
    <property type="nucleotide sequence ID" value="XM_060815398.1"/>
</dbReference>
<keyword evidence="7" id="KW-1185">Reference proteome</keyword>
<keyword evidence="3" id="KW-0677">Repeat</keyword>
<proteinExistence type="predicted"/>
<organism evidence="7 8">
    <name type="scientific">Ziziphus jujuba</name>
    <name type="common">Chinese jujube</name>
    <name type="synonym">Ziziphus sativa</name>
    <dbReference type="NCBI Taxonomy" id="326968"/>
    <lineage>
        <taxon>Eukaryota</taxon>
        <taxon>Viridiplantae</taxon>
        <taxon>Streptophyta</taxon>
        <taxon>Embryophyta</taxon>
        <taxon>Tracheophyta</taxon>
        <taxon>Spermatophyta</taxon>
        <taxon>Magnoliopsida</taxon>
        <taxon>eudicotyledons</taxon>
        <taxon>Gunneridae</taxon>
        <taxon>Pentapetalae</taxon>
        <taxon>rosids</taxon>
        <taxon>fabids</taxon>
        <taxon>Rosales</taxon>
        <taxon>Rhamnaceae</taxon>
        <taxon>Paliureae</taxon>
        <taxon>Ziziphus</taxon>
    </lineage>
</organism>
<evidence type="ECO:0000256" key="2">
    <source>
        <dbReference type="ARBA" id="ARBA00022723"/>
    </source>
</evidence>
<evidence type="ECO:0000256" key="4">
    <source>
        <dbReference type="ARBA" id="ARBA00022837"/>
    </source>
</evidence>
<evidence type="ECO:0000256" key="1">
    <source>
        <dbReference type="ARBA" id="ARBA00004370"/>
    </source>
</evidence>
<dbReference type="InterPro" id="IPR018247">
    <property type="entry name" value="EF_Hand_1_Ca_BS"/>
</dbReference>
<dbReference type="PROSITE" id="PS50222">
    <property type="entry name" value="EF_HAND_2"/>
    <property type="match status" value="1"/>
</dbReference>
<dbReference type="PROSITE" id="PS00018">
    <property type="entry name" value="EF_HAND_1"/>
    <property type="match status" value="1"/>
</dbReference>
<dbReference type="InterPro" id="IPR027417">
    <property type="entry name" value="P-loop_NTPase"/>
</dbReference>
<dbReference type="InterPro" id="IPR011992">
    <property type="entry name" value="EF-hand-dom_pair"/>
</dbReference>
<dbReference type="InterPro" id="IPR002048">
    <property type="entry name" value="EF_hand_dom"/>
</dbReference>
<evidence type="ECO:0000259" key="6">
    <source>
        <dbReference type="PROSITE" id="PS50222"/>
    </source>
</evidence>
<gene>
    <name evidence="8" type="primary">LOC132803143</name>
</gene>
<protein>
    <submittedName>
        <fullName evidence="8">Mitochondrial Rho GTPase 2-like</fullName>
    </submittedName>
</protein>
<feature type="domain" description="EF-hand" evidence="6">
    <location>
        <begin position="1"/>
        <end position="28"/>
    </location>
</feature>
<sequence length="339" mass="37530">MFNWFDLDNNGSLTQNEWIELFDTAPQCPFTESLCKHAAEKNGLSVDGILSTWSLMALLNPTFSVKNLLYIGRGGEPTPAICVTRKSSSKNCQLQQQPGRNVFQCCVFGQKKSGKSILLDSFLKSSKNHDNTYAPTSDDRCCAANVVNQFDKLLPNTKKDNLAASDVAIFVYDGSDMSLKNGATNLRKKVAQHCKDSGVEVPFRYVADKNCSVSFVVQQISQATLLPISTELGDLNEVFHEIVKAGGYLNTARKSAFCSLRVDLREDSRVGLQEIIEALTGLENPFWNLDILQQQWWILLSVSPNTWTVDSGSEPGDPNSLDREDFEKIGLSSLGLRIS</sequence>